<protein>
    <submittedName>
        <fullName evidence="2">Uncharacterized protein</fullName>
    </submittedName>
</protein>
<keyword evidence="1" id="KW-1133">Transmembrane helix</keyword>
<keyword evidence="1" id="KW-0812">Transmembrane</keyword>
<evidence type="ECO:0000313" key="3">
    <source>
        <dbReference type="Proteomes" id="UP000243425"/>
    </source>
</evidence>
<keyword evidence="2" id="KW-0542">Nucleomorph</keyword>
<evidence type="ECO:0000313" key="2">
    <source>
        <dbReference type="EMBL" id="ABA27284.1"/>
    </source>
</evidence>
<evidence type="ECO:0000256" key="1">
    <source>
        <dbReference type="SAM" id="Phobius"/>
    </source>
</evidence>
<keyword evidence="1" id="KW-0472">Membrane</keyword>
<proteinExistence type="predicted"/>
<dbReference type="Proteomes" id="UP000243425">
    <property type="component" value="Nucleomorph 2"/>
</dbReference>
<geneLocation type="nucleomorph" evidence="2"/>
<dbReference type="RefSeq" id="XP_001712896.1">
    <property type="nucleotide sequence ID" value="XM_001712844.1"/>
</dbReference>
<organism evidence="2 3">
    <name type="scientific">Bigelowiella natans</name>
    <name type="common">Pedinomonas minutissima</name>
    <name type="synonym">Chlorarachnion sp. (strain CCMP621)</name>
    <dbReference type="NCBI Taxonomy" id="227086"/>
    <lineage>
        <taxon>Eukaryota</taxon>
        <taxon>Sar</taxon>
        <taxon>Rhizaria</taxon>
        <taxon>Cercozoa</taxon>
        <taxon>Chlorarachniophyceae</taxon>
        <taxon>Bigelowiella</taxon>
    </lineage>
</organism>
<feature type="transmembrane region" description="Helical" evidence="1">
    <location>
        <begin position="55"/>
        <end position="76"/>
    </location>
</feature>
<sequence length="220" mass="26668">MEEFFQHKNSSSLSHFLGIKNYKKMNKNNVFKYSKKSKLTSSILKSNFIKTYKTYLIIPIFSFFYNIMNNFFYSIYLTKTILNLNIYNKNFNLNILTRIKLGLCEKQKSNEFYEKICSEMTLLSLKMKRKHFYSQLKFYRKNFYLIDLIYHGAIQIFHSLYVGNYTLILNYYKLQYFYSIINIINIKRKNIFCLVLILKIQENQQDQLKTSIVINNIKWS</sequence>
<dbReference type="EMBL" id="DQ158857">
    <property type="protein sequence ID" value="ABA27284.1"/>
    <property type="molecule type" value="Genomic_DNA"/>
</dbReference>
<accession>Q3LW82</accession>
<name>Q3LW82_BIGNA</name>
<reference evidence="2 3" key="1">
    <citation type="journal article" date="2006" name="Proc. Natl. Acad. Sci. U.S.A.">
        <title>Complete nucleotide sequence of the chlorarachniophyte nucleomorph: nature's smallest nucleus.</title>
        <authorList>
            <person name="Gilson P.R."/>
            <person name="Su V."/>
            <person name="Slamovits C.H."/>
            <person name="Reith M.E."/>
            <person name="Keeling P.J."/>
            <person name="McFadden G.I."/>
        </authorList>
    </citation>
    <scope>NUCLEOTIDE SEQUENCE [LARGE SCALE GENOMIC DNA]</scope>
    <source>
        <strain evidence="3">CCMP621</strain>
    </source>
</reference>
<dbReference type="GeneID" id="5788525"/>
<dbReference type="AlphaFoldDB" id="Q3LW82"/>